<name>A0AAD8YGG2_9STRA</name>
<dbReference type="EMBL" id="JATAAI010000006">
    <property type="protein sequence ID" value="KAK1745099.1"/>
    <property type="molecule type" value="Genomic_DNA"/>
</dbReference>
<organism evidence="1 2">
    <name type="scientific">Skeletonema marinoi</name>
    <dbReference type="NCBI Taxonomy" id="267567"/>
    <lineage>
        <taxon>Eukaryota</taxon>
        <taxon>Sar</taxon>
        <taxon>Stramenopiles</taxon>
        <taxon>Ochrophyta</taxon>
        <taxon>Bacillariophyta</taxon>
        <taxon>Coscinodiscophyceae</taxon>
        <taxon>Thalassiosirophycidae</taxon>
        <taxon>Thalassiosirales</taxon>
        <taxon>Skeletonemataceae</taxon>
        <taxon>Skeletonema</taxon>
        <taxon>Skeletonema marinoi-dohrnii complex</taxon>
    </lineage>
</organism>
<dbReference type="AlphaFoldDB" id="A0AAD8YGG2"/>
<sequence>MKNESEFIGDWWDITSRFSGGENDQIPCKPPPPPLEQQCPFVPESVMVTSDNEQTVSSGVTLEPALSDSEVEIISMSSTVECHTCERHSLHLGLIERLLENVKAIPTYCEDEQFITEFIAKIKALLDEMEADADSGRSIFYHECSGSGQFNPTSTTTKLLQIFNGLCQICKIATKSDIKWKHAIQQLFKKSGQCGVILRILHLTTYELIVSRGNVQHDLDQVLAVSFGLQMIATMMRNIYSDSRLKLQDTVYSSLFLDQPLASHKICIKRNCRLDNRGVTACQSCGLRFHKSCFAREVDVFDKCCPACKAATSLLKACKESNLAEIYSLVVEKGASPLQVVESHQGSSFETALHASIRCNNYNLMSMLLFSAYLLLNCDDSLKDWNFPSIAWGRDSSKLTPFERGIDICLKDMNAKPPTEILLLLRNRGVDRGLVDVRLALEKRHKMIQVMNSTQKQNSFTLTQAWAWSLCPYE</sequence>
<evidence type="ECO:0000313" key="2">
    <source>
        <dbReference type="Proteomes" id="UP001224775"/>
    </source>
</evidence>
<reference evidence="1" key="1">
    <citation type="submission" date="2023-06" db="EMBL/GenBank/DDBJ databases">
        <title>Survivors Of The Sea: Transcriptome response of Skeletonema marinoi to long-term dormancy.</title>
        <authorList>
            <person name="Pinder M.I.M."/>
            <person name="Kourtchenko O."/>
            <person name="Robertson E.K."/>
            <person name="Larsson T."/>
            <person name="Maumus F."/>
            <person name="Osuna-Cruz C.M."/>
            <person name="Vancaester E."/>
            <person name="Stenow R."/>
            <person name="Vandepoele K."/>
            <person name="Ploug H."/>
            <person name="Bruchert V."/>
            <person name="Godhe A."/>
            <person name="Topel M."/>
        </authorList>
    </citation>
    <scope>NUCLEOTIDE SEQUENCE</scope>
    <source>
        <strain evidence="1">R05AC</strain>
    </source>
</reference>
<gene>
    <name evidence="1" type="ORF">QTG54_004390</name>
</gene>
<protein>
    <submittedName>
        <fullName evidence="1">Uncharacterized protein</fullName>
    </submittedName>
</protein>
<comment type="caution">
    <text evidence="1">The sequence shown here is derived from an EMBL/GenBank/DDBJ whole genome shotgun (WGS) entry which is preliminary data.</text>
</comment>
<dbReference type="Proteomes" id="UP001224775">
    <property type="component" value="Unassembled WGS sequence"/>
</dbReference>
<proteinExistence type="predicted"/>
<evidence type="ECO:0000313" key="1">
    <source>
        <dbReference type="EMBL" id="KAK1745099.1"/>
    </source>
</evidence>
<accession>A0AAD8YGG2</accession>
<keyword evidence="2" id="KW-1185">Reference proteome</keyword>